<evidence type="ECO:0000256" key="1">
    <source>
        <dbReference type="ARBA" id="ARBA00004141"/>
    </source>
</evidence>
<dbReference type="AlphaFoldDB" id="A0A369UH68"/>
<organism evidence="17 18">
    <name type="scientific">Dyella tabacisoli</name>
    <dbReference type="NCBI Taxonomy" id="2282381"/>
    <lineage>
        <taxon>Bacteria</taxon>
        <taxon>Pseudomonadati</taxon>
        <taxon>Pseudomonadota</taxon>
        <taxon>Gammaproteobacteria</taxon>
        <taxon>Lysobacterales</taxon>
        <taxon>Rhodanobacteraceae</taxon>
        <taxon>Dyella</taxon>
    </lineage>
</organism>
<comment type="catalytic activity">
    <reaction evidence="14">
        <text>a CDP-1,2-diacyl-sn-glycerol + sn-glycerol 3-phosphate = a 1,2-diacyl-sn-glycero-3-phospho-(1'-sn-glycero-3'-phosphate) + CMP + H(+)</text>
        <dbReference type="Rhea" id="RHEA:12593"/>
        <dbReference type="ChEBI" id="CHEBI:15378"/>
        <dbReference type="ChEBI" id="CHEBI:57597"/>
        <dbReference type="ChEBI" id="CHEBI:58332"/>
        <dbReference type="ChEBI" id="CHEBI:60110"/>
        <dbReference type="ChEBI" id="CHEBI:60377"/>
        <dbReference type="EC" id="2.7.8.5"/>
    </reaction>
</comment>
<protein>
    <recommendedName>
        <fullName evidence="5">CDP-diacylglycerol--glycerol-3-phosphate 3-phosphatidyltransferase</fullName>
        <ecNumber evidence="4">2.7.8.5</ecNumber>
    </recommendedName>
</protein>
<dbReference type="Proteomes" id="UP000253782">
    <property type="component" value="Unassembled WGS sequence"/>
</dbReference>
<dbReference type="PANTHER" id="PTHR14269">
    <property type="entry name" value="CDP-DIACYLGLYCEROL--GLYCEROL-3-PHOSPHATE 3-PHOSPHATIDYLTRANSFERASE-RELATED"/>
    <property type="match status" value="1"/>
</dbReference>
<evidence type="ECO:0000313" key="17">
    <source>
        <dbReference type="EMBL" id="RDD80102.1"/>
    </source>
</evidence>
<reference evidence="17 18" key="1">
    <citation type="submission" date="2018-07" db="EMBL/GenBank/DDBJ databases">
        <title>Dyella tabacisoli L4-6T, whole genome shotgun sequence.</title>
        <authorList>
            <person name="Zhou X.-K."/>
            <person name="Li W.-J."/>
            <person name="Duan Y.-Q."/>
        </authorList>
    </citation>
    <scope>NUCLEOTIDE SEQUENCE [LARGE SCALE GENOMIC DNA]</scope>
    <source>
        <strain evidence="17 18">L4-6</strain>
    </source>
</reference>
<sequence>MPAASPSLWRYLPNAISLLRIVLILPISMAIASHQPRLALGLIALAGVSDGLDGFLARRYGWQSRFGGMLDAVADKLLLVACFLLLAKTGALPWWLAFLVLGRDLLIVSGALAWRLLIGPIKPQPSWLSKACTLAQILYLLAVLASAAGWPSILSPSLQTITAVLCVVSGLDYVWRWSWRAGGSRAGNRE</sequence>
<dbReference type="Gene3D" id="1.20.120.1760">
    <property type="match status" value="1"/>
</dbReference>
<evidence type="ECO:0000256" key="6">
    <source>
        <dbReference type="ARBA" id="ARBA00022516"/>
    </source>
</evidence>
<feature type="transmembrane region" description="Helical" evidence="16">
    <location>
        <begin position="127"/>
        <end position="150"/>
    </location>
</feature>
<gene>
    <name evidence="17" type="ORF">DVJ77_18975</name>
</gene>
<keyword evidence="18" id="KW-1185">Reference proteome</keyword>
<keyword evidence="8 16" id="KW-0812">Transmembrane</keyword>
<comment type="similarity">
    <text evidence="3 15">Belongs to the CDP-alcohol phosphatidyltransferase class-I family.</text>
</comment>
<dbReference type="PANTHER" id="PTHR14269:SF62">
    <property type="entry name" value="CDP-DIACYLGLYCEROL--GLYCEROL-3-PHOSPHATE 3-PHOSPHATIDYLTRANSFERASE 1, CHLOROPLASTIC"/>
    <property type="match status" value="1"/>
</dbReference>
<dbReference type="EMBL" id="QQAH01000021">
    <property type="protein sequence ID" value="RDD80102.1"/>
    <property type="molecule type" value="Genomic_DNA"/>
</dbReference>
<dbReference type="GO" id="GO:0008444">
    <property type="term" value="F:CDP-diacylglycerol-glycerol-3-phosphate 3-phosphatidyltransferase activity"/>
    <property type="evidence" value="ECO:0007669"/>
    <property type="project" value="UniProtKB-EC"/>
</dbReference>
<evidence type="ECO:0000256" key="4">
    <source>
        <dbReference type="ARBA" id="ARBA00013170"/>
    </source>
</evidence>
<dbReference type="InterPro" id="IPR048254">
    <property type="entry name" value="CDP_ALCOHOL_P_TRANSF_CS"/>
</dbReference>
<dbReference type="Pfam" id="PF01066">
    <property type="entry name" value="CDP-OH_P_transf"/>
    <property type="match status" value="1"/>
</dbReference>
<comment type="subcellular location">
    <subcellularLocation>
        <location evidence="1">Membrane</location>
        <topology evidence="1">Multi-pass membrane protein</topology>
    </subcellularLocation>
</comment>
<comment type="pathway">
    <text evidence="2">Phospholipid metabolism; phosphatidylglycerol biosynthesis; phosphatidylglycerol from CDP-diacylglycerol: step 1/2.</text>
</comment>
<feature type="transmembrane region" description="Helical" evidence="16">
    <location>
        <begin position="12"/>
        <end position="32"/>
    </location>
</feature>
<evidence type="ECO:0000256" key="14">
    <source>
        <dbReference type="ARBA" id="ARBA00048586"/>
    </source>
</evidence>
<dbReference type="InterPro" id="IPR000462">
    <property type="entry name" value="CDP-OH_P_trans"/>
</dbReference>
<accession>A0A369UH68</accession>
<evidence type="ECO:0000256" key="11">
    <source>
        <dbReference type="ARBA" id="ARBA00023136"/>
    </source>
</evidence>
<evidence type="ECO:0000256" key="13">
    <source>
        <dbReference type="ARBA" id="ARBA00023264"/>
    </source>
</evidence>
<dbReference type="EC" id="2.7.8.5" evidence="4"/>
<dbReference type="GO" id="GO:0046474">
    <property type="term" value="P:glycerophospholipid biosynthetic process"/>
    <property type="evidence" value="ECO:0007669"/>
    <property type="project" value="TreeGrafter"/>
</dbReference>
<evidence type="ECO:0000256" key="16">
    <source>
        <dbReference type="SAM" id="Phobius"/>
    </source>
</evidence>
<evidence type="ECO:0000256" key="12">
    <source>
        <dbReference type="ARBA" id="ARBA00023209"/>
    </source>
</evidence>
<evidence type="ECO:0000256" key="10">
    <source>
        <dbReference type="ARBA" id="ARBA00023098"/>
    </source>
</evidence>
<dbReference type="RefSeq" id="WP_114847106.1">
    <property type="nucleotide sequence ID" value="NZ_JBHSPE010000025.1"/>
</dbReference>
<evidence type="ECO:0000256" key="15">
    <source>
        <dbReference type="RuleBase" id="RU003750"/>
    </source>
</evidence>
<evidence type="ECO:0000256" key="2">
    <source>
        <dbReference type="ARBA" id="ARBA00005042"/>
    </source>
</evidence>
<keyword evidence="12" id="KW-0594">Phospholipid biosynthesis</keyword>
<keyword evidence="11 16" id="KW-0472">Membrane</keyword>
<dbReference type="PROSITE" id="PS00379">
    <property type="entry name" value="CDP_ALCOHOL_P_TRANSF"/>
    <property type="match status" value="1"/>
</dbReference>
<dbReference type="InterPro" id="IPR004570">
    <property type="entry name" value="Phosphatidylglycerol_P_synth"/>
</dbReference>
<evidence type="ECO:0000256" key="5">
    <source>
        <dbReference type="ARBA" id="ARBA00014944"/>
    </source>
</evidence>
<evidence type="ECO:0000256" key="9">
    <source>
        <dbReference type="ARBA" id="ARBA00022989"/>
    </source>
</evidence>
<dbReference type="OrthoDB" id="9796672at2"/>
<evidence type="ECO:0000256" key="3">
    <source>
        <dbReference type="ARBA" id="ARBA00010441"/>
    </source>
</evidence>
<evidence type="ECO:0000313" key="18">
    <source>
        <dbReference type="Proteomes" id="UP000253782"/>
    </source>
</evidence>
<dbReference type="PIRSF" id="PIRSF000847">
    <property type="entry name" value="Phos_ph_gly_syn"/>
    <property type="match status" value="1"/>
</dbReference>
<keyword evidence="7 15" id="KW-0808">Transferase</keyword>
<proteinExistence type="inferred from homology"/>
<dbReference type="InterPro" id="IPR050324">
    <property type="entry name" value="CDP-alcohol_PTase-I"/>
</dbReference>
<keyword evidence="10" id="KW-0443">Lipid metabolism</keyword>
<comment type="caution">
    <text evidence="17">The sequence shown here is derived from an EMBL/GenBank/DDBJ whole genome shotgun (WGS) entry which is preliminary data.</text>
</comment>
<keyword evidence="6" id="KW-0444">Lipid biosynthesis</keyword>
<dbReference type="InterPro" id="IPR043130">
    <property type="entry name" value="CDP-OH_PTrfase_TM_dom"/>
</dbReference>
<keyword evidence="13" id="KW-1208">Phospholipid metabolism</keyword>
<keyword evidence="9 16" id="KW-1133">Transmembrane helix</keyword>
<evidence type="ECO:0000256" key="8">
    <source>
        <dbReference type="ARBA" id="ARBA00022692"/>
    </source>
</evidence>
<name>A0A369UH68_9GAMM</name>
<dbReference type="GO" id="GO:0016020">
    <property type="term" value="C:membrane"/>
    <property type="evidence" value="ECO:0007669"/>
    <property type="project" value="UniProtKB-SubCell"/>
</dbReference>
<evidence type="ECO:0000256" key="7">
    <source>
        <dbReference type="ARBA" id="ARBA00022679"/>
    </source>
</evidence>
<feature type="transmembrane region" description="Helical" evidence="16">
    <location>
        <begin position="38"/>
        <end position="56"/>
    </location>
</feature>